<dbReference type="PANTHER" id="PTHR30349:SF84">
    <property type="entry name" value="PHAGE-RELATED INTEGRASE"/>
    <property type="match status" value="1"/>
</dbReference>
<keyword evidence="1" id="KW-0229">DNA integration</keyword>
<protein>
    <submittedName>
        <fullName evidence="6">Site-specific recombinase XerD</fullName>
    </submittedName>
</protein>
<reference evidence="7" key="1">
    <citation type="submission" date="2016-10" db="EMBL/GenBank/DDBJ databases">
        <authorList>
            <person name="Varghese N."/>
            <person name="Submissions S."/>
        </authorList>
    </citation>
    <scope>NUCLEOTIDE SEQUENCE [LARGE SCALE GENOMIC DNA]</scope>
    <source>
        <strain evidence="7">Gh-105</strain>
    </source>
</reference>
<name>A0A1I2WU60_9HYPH</name>
<evidence type="ECO:0000256" key="4">
    <source>
        <dbReference type="SAM" id="MobiDB-lite"/>
    </source>
</evidence>
<dbReference type="InterPro" id="IPR002104">
    <property type="entry name" value="Integrase_catalytic"/>
</dbReference>
<evidence type="ECO:0000256" key="3">
    <source>
        <dbReference type="ARBA" id="ARBA00023172"/>
    </source>
</evidence>
<feature type="compositionally biased region" description="Basic and acidic residues" evidence="4">
    <location>
        <begin position="346"/>
        <end position="355"/>
    </location>
</feature>
<keyword evidence="3" id="KW-0233">DNA recombination</keyword>
<evidence type="ECO:0000256" key="2">
    <source>
        <dbReference type="ARBA" id="ARBA00023125"/>
    </source>
</evidence>
<dbReference type="Gene3D" id="1.10.443.10">
    <property type="entry name" value="Intergrase catalytic core"/>
    <property type="match status" value="1"/>
</dbReference>
<evidence type="ECO:0000313" key="6">
    <source>
        <dbReference type="EMBL" id="SFH04880.1"/>
    </source>
</evidence>
<dbReference type="InterPro" id="IPR050090">
    <property type="entry name" value="Tyrosine_recombinase_XerCD"/>
</dbReference>
<dbReference type="GO" id="GO:0015074">
    <property type="term" value="P:DNA integration"/>
    <property type="evidence" value="ECO:0007669"/>
    <property type="project" value="UniProtKB-KW"/>
</dbReference>
<dbReference type="Pfam" id="PF00589">
    <property type="entry name" value="Phage_integrase"/>
    <property type="match status" value="1"/>
</dbReference>
<dbReference type="Gene3D" id="1.10.150.130">
    <property type="match status" value="1"/>
</dbReference>
<dbReference type="PROSITE" id="PS51898">
    <property type="entry name" value="TYR_RECOMBINASE"/>
    <property type="match status" value="1"/>
</dbReference>
<dbReference type="Proteomes" id="UP000199229">
    <property type="component" value="Unassembled WGS sequence"/>
</dbReference>
<evidence type="ECO:0000256" key="1">
    <source>
        <dbReference type="ARBA" id="ARBA00022908"/>
    </source>
</evidence>
<dbReference type="SUPFAM" id="SSF56349">
    <property type="entry name" value="DNA breaking-rejoining enzymes"/>
    <property type="match status" value="1"/>
</dbReference>
<feature type="domain" description="Tyr recombinase" evidence="5">
    <location>
        <begin position="170"/>
        <end position="338"/>
    </location>
</feature>
<organism evidence="6 7">
    <name type="scientific">Methylobacterium gossipiicola</name>
    <dbReference type="NCBI Taxonomy" id="582675"/>
    <lineage>
        <taxon>Bacteria</taxon>
        <taxon>Pseudomonadati</taxon>
        <taxon>Pseudomonadota</taxon>
        <taxon>Alphaproteobacteria</taxon>
        <taxon>Hyphomicrobiales</taxon>
        <taxon>Methylobacteriaceae</taxon>
        <taxon>Methylobacterium</taxon>
    </lineage>
</organism>
<feature type="region of interest" description="Disordered" evidence="4">
    <location>
        <begin position="333"/>
        <end position="355"/>
    </location>
</feature>
<dbReference type="InterPro" id="IPR010998">
    <property type="entry name" value="Integrase_recombinase_N"/>
</dbReference>
<proteinExistence type="predicted"/>
<dbReference type="EMBL" id="FOPM01000027">
    <property type="protein sequence ID" value="SFH04880.1"/>
    <property type="molecule type" value="Genomic_DNA"/>
</dbReference>
<dbReference type="PANTHER" id="PTHR30349">
    <property type="entry name" value="PHAGE INTEGRASE-RELATED"/>
    <property type="match status" value="1"/>
</dbReference>
<keyword evidence="7" id="KW-1185">Reference proteome</keyword>
<gene>
    <name evidence="6" type="ORF">SAMN05192565_12741</name>
</gene>
<accession>A0A1I2WU60</accession>
<dbReference type="GO" id="GO:0003677">
    <property type="term" value="F:DNA binding"/>
    <property type="evidence" value="ECO:0007669"/>
    <property type="project" value="UniProtKB-KW"/>
</dbReference>
<evidence type="ECO:0000313" key="7">
    <source>
        <dbReference type="Proteomes" id="UP000199229"/>
    </source>
</evidence>
<evidence type="ECO:0000259" key="5">
    <source>
        <dbReference type="PROSITE" id="PS51898"/>
    </source>
</evidence>
<keyword evidence="2" id="KW-0238">DNA-binding</keyword>
<dbReference type="GO" id="GO:0006310">
    <property type="term" value="P:DNA recombination"/>
    <property type="evidence" value="ECO:0007669"/>
    <property type="project" value="UniProtKB-KW"/>
</dbReference>
<sequence length="355" mass="39410">MTAAMPKPRPPHLVRETNRHGTVVWYVRVGQGPRTRMREAYDSPAFWRDYRLAVEGKPIVEPTGPAPGTLGWLIAKYLTTAEWSDFAPATRKQRHAVYRAIEETAGTEQIKAIDRRAILAGRDRRRDKPHAANNFLKAMRGLFGWAVNADYVRVDPTLGVKLLSGGNDDTGFHAWTEDELARFEERWKIGTRQRLAFDLLLYTGLRRGDAVRLGRPHVRDGEFTIRTEKTGMVVVAPILPPLADSIAATPTGELTFIATDRGRPFTKESFGTWFGKVCREAGCPGSAHGLRKAGARRAAEAGASEAQLNALFGWADGSRESATYTRTANRARLAREAKRNPAPVSRVRDANLKAI</sequence>
<dbReference type="STRING" id="582675.SAMN05192565_12741"/>
<dbReference type="InterPro" id="IPR013762">
    <property type="entry name" value="Integrase-like_cat_sf"/>
</dbReference>
<dbReference type="AlphaFoldDB" id="A0A1I2WU60"/>
<dbReference type="InterPro" id="IPR011010">
    <property type="entry name" value="DNA_brk_join_enz"/>
</dbReference>